<dbReference type="GO" id="GO:0046872">
    <property type="term" value="F:metal ion binding"/>
    <property type="evidence" value="ECO:0007669"/>
    <property type="project" value="InterPro"/>
</dbReference>
<evidence type="ECO:0000313" key="6">
    <source>
        <dbReference type="Proteomes" id="UP000095023"/>
    </source>
</evidence>
<dbReference type="EMBL" id="KV453843">
    <property type="protein sequence ID" value="ODV88825.1"/>
    <property type="molecule type" value="Genomic_DNA"/>
</dbReference>
<feature type="domain" description="HMA" evidence="4">
    <location>
        <begin position="2"/>
        <end position="65"/>
    </location>
</feature>
<dbReference type="PROSITE" id="PS50846">
    <property type="entry name" value="HMA_2"/>
    <property type="match status" value="1"/>
</dbReference>
<evidence type="ECO:0000313" key="5">
    <source>
        <dbReference type="EMBL" id="ODV88825.1"/>
    </source>
</evidence>
<evidence type="ECO:0000256" key="1">
    <source>
        <dbReference type="ARBA" id="ARBA00001973"/>
    </source>
</evidence>
<name>A0A1E4TAM0_9ASCO</name>
<dbReference type="GO" id="GO:0005634">
    <property type="term" value="C:nucleus"/>
    <property type="evidence" value="ECO:0007669"/>
    <property type="project" value="EnsemblFungi"/>
</dbReference>
<dbReference type="Pfam" id="PF00403">
    <property type="entry name" value="HMA"/>
    <property type="match status" value="1"/>
</dbReference>
<dbReference type="GO" id="GO:0016532">
    <property type="term" value="F:superoxide dismutase copper chaperone activity"/>
    <property type="evidence" value="ECO:0007669"/>
    <property type="project" value="EnsemblFungi"/>
</dbReference>
<dbReference type="GO" id="GO:0005829">
    <property type="term" value="C:cytosol"/>
    <property type="evidence" value="ECO:0007669"/>
    <property type="project" value="EnsemblFungi"/>
</dbReference>
<dbReference type="GO" id="GO:1902693">
    <property type="term" value="C:superoxide dismutase complex"/>
    <property type="evidence" value="ECO:0007669"/>
    <property type="project" value="EnsemblFungi"/>
</dbReference>
<sequence length="229" mass="24296">MSYTSTFSVRMSCQDCANSITAALQSDPRVENVSCDVDKDIVKVTSSAPPSRLVQLIQSTGRDAIIRGSGAPDSAAVCIIESHDPQHIKSPIRGLIRMITLSTTSLLFDVSLSQLRPNCTYYPTIRSSGDISRGALSTGAALHTLSPILTDASGTAQIYQTMPHLTVASLIGRSIALSTDPSGNVDASSPVGVIARSAGIWQNEKTVCSCSGKTLWEERRDAVSQGIRL</sequence>
<proteinExistence type="inferred from homology"/>
<dbReference type="Gene3D" id="3.30.70.100">
    <property type="match status" value="1"/>
</dbReference>
<keyword evidence="6" id="KW-1185">Reference proteome</keyword>
<reference evidence="6" key="1">
    <citation type="submission" date="2016-02" db="EMBL/GenBank/DDBJ databases">
        <title>Comparative genomics of biotechnologically important yeasts.</title>
        <authorList>
            <consortium name="DOE Joint Genome Institute"/>
            <person name="Riley R."/>
            <person name="Haridas S."/>
            <person name="Wolfe K.H."/>
            <person name="Lopes M.R."/>
            <person name="Hittinger C.T."/>
            <person name="Goker M."/>
            <person name="Salamov A."/>
            <person name="Wisecaver J."/>
            <person name="Long T.M."/>
            <person name="Aerts A.L."/>
            <person name="Barry K."/>
            <person name="Choi C."/>
            <person name="Clum A."/>
            <person name="Coughlan A.Y."/>
            <person name="Deshpande S."/>
            <person name="Douglass A.P."/>
            <person name="Hanson S.J."/>
            <person name="Klenk H.-P."/>
            <person name="Labutti K."/>
            <person name="Lapidus A."/>
            <person name="Lindquist E."/>
            <person name="Lipzen A."/>
            <person name="Meier-Kolthoff J.P."/>
            <person name="Ohm R.A."/>
            <person name="Otillar R.P."/>
            <person name="Pangilinan J."/>
            <person name="Peng Y."/>
            <person name="Rokas A."/>
            <person name="Rosa C.A."/>
            <person name="Scheuner C."/>
            <person name="Sibirny A.A."/>
            <person name="Slot J.C."/>
            <person name="Stielow J.B."/>
            <person name="Sun H."/>
            <person name="Kurtzman C.P."/>
            <person name="Blackwell M."/>
            <person name="Jeffries T.W."/>
            <person name="Grigoriev I.V."/>
        </authorList>
    </citation>
    <scope>NUCLEOTIDE SEQUENCE [LARGE SCALE GENOMIC DNA]</scope>
    <source>
        <strain evidence="6">NRRL Y-17796</strain>
    </source>
</reference>
<dbReference type="Gene3D" id="2.60.40.200">
    <property type="entry name" value="Superoxide dismutase, copper/zinc binding domain"/>
    <property type="match status" value="1"/>
</dbReference>
<evidence type="ECO:0000256" key="3">
    <source>
        <dbReference type="ARBA" id="ARBA00016103"/>
    </source>
</evidence>
<dbReference type="GO" id="GO:0006825">
    <property type="term" value="P:copper ion transport"/>
    <property type="evidence" value="ECO:0007669"/>
    <property type="project" value="EnsemblFungi"/>
</dbReference>
<dbReference type="GO" id="GO:0101031">
    <property type="term" value="C:protein folding chaperone complex"/>
    <property type="evidence" value="ECO:0007669"/>
    <property type="project" value="EnsemblFungi"/>
</dbReference>
<dbReference type="InterPro" id="IPR036163">
    <property type="entry name" value="HMA_dom_sf"/>
</dbReference>
<dbReference type="Proteomes" id="UP000095023">
    <property type="component" value="Unassembled WGS sequence"/>
</dbReference>
<dbReference type="GO" id="GO:0019430">
    <property type="term" value="P:removal of superoxide radicals"/>
    <property type="evidence" value="ECO:0007669"/>
    <property type="project" value="EnsemblFungi"/>
</dbReference>
<accession>A0A1E4TAM0</accession>
<dbReference type="CDD" id="cd00371">
    <property type="entry name" value="HMA"/>
    <property type="match status" value="1"/>
</dbReference>
<dbReference type="GO" id="GO:0005743">
    <property type="term" value="C:mitochondrial inner membrane"/>
    <property type="evidence" value="ECO:0007669"/>
    <property type="project" value="EnsemblFungi"/>
</dbReference>
<dbReference type="InterPro" id="IPR006121">
    <property type="entry name" value="HMA_dom"/>
</dbReference>
<evidence type="ECO:0000259" key="4">
    <source>
        <dbReference type="PROSITE" id="PS50846"/>
    </source>
</evidence>
<protein>
    <recommendedName>
        <fullName evidence="3">Superoxide dismutase 1 copper chaperone</fullName>
    </recommendedName>
</protein>
<dbReference type="SUPFAM" id="SSF55008">
    <property type="entry name" value="HMA, heavy metal-associated domain"/>
    <property type="match status" value="1"/>
</dbReference>
<dbReference type="InterPro" id="IPR036423">
    <property type="entry name" value="SOD-like_Cu/Zn_dom_sf"/>
</dbReference>
<gene>
    <name evidence="5" type="ORF">CANCADRAFT_57918</name>
</gene>
<comment type="similarity">
    <text evidence="2">Belongs to the CCS1 family.</text>
</comment>
<evidence type="ECO:0000256" key="2">
    <source>
        <dbReference type="ARBA" id="ARBA00010636"/>
    </source>
</evidence>
<comment type="cofactor">
    <cofactor evidence="1">
        <name>Cu(2+)</name>
        <dbReference type="ChEBI" id="CHEBI:29036"/>
    </cofactor>
</comment>
<dbReference type="SUPFAM" id="SSF49329">
    <property type="entry name" value="Cu,Zn superoxide dismutase-like"/>
    <property type="match status" value="1"/>
</dbReference>
<dbReference type="OrthoDB" id="666972at2759"/>
<organism evidence="5 6">
    <name type="scientific">Tortispora caseinolytica NRRL Y-17796</name>
    <dbReference type="NCBI Taxonomy" id="767744"/>
    <lineage>
        <taxon>Eukaryota</taxon>
        <taxon>Fungi</taxon>
        <taxon>Dikarya</taxon>
        <taxon>Ascomycota</taxon>
        <taxon>Saccharomycotina</taxon>
        <taxon>Trigonopsidomycetes</taxon>
        <taxon>Trigonopsidales</taxon>
        <taxon>Trigonopsidaceae</taxon>
        <taxon>Tortispora</taxon>
    </lineage>
</organism>
<dbReference type="AlphaFoldDB" id="A0A1E4TAM0"/>